<name>A0A023D5Z0_ACIMT</name>
<evidence type="ECO:0000313" key="1">
    <source>
        <dbReference type="EMBL" id="GAJ29583.1"/>
    </source>
</evidence>
<sequence>MNNDFILLTDRAKPSPDALGRLIGVAVASGLQLPPSRSDENPIWWLDFLPEHEIIELILATGGGMWRIDISRIDDDDNDTINGLIDALSVMCADEFCKLHPDLARRRDAHSIAEGMIRDVVMRAWVCECGPRAWKPNITLSKLIRAAREIYPDVRSVLAA</sequence>
<comment type="caution">
    <text evidence="1">The sequence shown here is derived from an EMBL/GenBank/DDBJ whole genome shotgun (WGS) entry which is preliminary data.</text>
</comment>
<keyword evidence="2" id="KW-1185">Reference proteome</keyword>
<reference evidence="1 2" key="2">
    <citation type="journal article" date="2014" name="FEMS Microbiol. Lett.">
        <title>Draft genomic DNA sequence of the facultatively methylotrophic bacterium Acidomonas methanolica type strain MB58.</title>
        <authorList>
            <person name="Higashiura N."/>
            <person name="Hadano H."/>
            <person name="Hirakawa H."/>
            <person name="Matsutani M."/>
            <person name="Takabe S."/>
            <person name="Matsushita K."/>
            <person name="Azuma Y."/>
        </authorList>
    </citation>
    <scope>NUCLEOTIDE SEQUENCE [LARGE SCALE GENOMIC DNA]</scope>
    <source>
        <strain evidence="1 2">MB58</strain>
    </source>
</reference>
<accession>A0A023D5Z0</accession>
<dbReference type="EMBL" id="BAND01000068">
    <property type="protein sequence ID" value="GAJ29583.1"/>
    <property type="molecule type" value="Genomic_DNA"/>
</dbReference>
<reference evidence="2" key="1">
    <citation type="journal article" date="2014" name="FEMS Microbiol. Lett.">
        <title>Draft Genomic DNA Sequence of the Facultatively Methylotrophic Bacterium Acidomonas methanolica type strain MB58.</title>
        <authorList>
            <person name="Higashiura N."/>
            <person name="Hadano H."/>
            <person name="Hirakawa H."/>
            <person name="Matsutani M."/>
            <person name="Takabe S."/>
            <person name="Matsushita K."/>
            <person name="Azuma Y."/>
        </authorList>
    </citation>
    <scope>NUCLEOTIDE SEQUENCE [LARGE SCALE GENOMIC DNA]</scope>
    <source>
        <strain evidence="2">MB58</strain>
    </source>
</reference>
<evidence type="ECO:0000313" key="2">
    <source>
        <dbReference type="Proteomes" id="UP000019760"/>
    </source>
</evidence>
<protein>
    <submittedName>
        <fullName evidence="1">Uncharacterized protein</fullName>
    </submittedName>
</protein>
<gene>
    <name evidence="1" type="ORF">Amme_068_016</name>
</gene>
<proteinExistence type="predicted"/>
<organism evidence="1 2">
    <name type="scientific">Acidomonas methanolica NBRC 104435</name>
    <dbReference type="NCBI Taxonomy" id="1231351"/>
    <lineage>
        <taxon>Bacteria</taxon>
        <taxon>Pseudomonadati</taxon>
        <taxon>Pseudomonadota</taxon>
        <taxon>Alphaproteobacteria</taxon>
        <taxon>Acetobacterales</taxon>
        <taxon>Acetobacteraceae</taxon>
        <taxon>Acidomonas</taxon>
    </lineage>
</organism>
<dbReference type="AlphaFoldDB" id="A0A023D5Z0"/>
<dbReference type="RefSeq" id="WP_042059687.1">
    <property type="nucleotide sequence ID" value="NZ_BAND01000068.1"/>
</dbReference>
<dbReference type="Proteomes" id="UP000019760">
    <property type="component" value="Unassembled WGS sequence"/>
</dbReference>